<evidence type="ECO:0000259" key="7">
    <source>
        <dbReference type="Pfam" id="PF01435"/>
    </source>
</evidence>
<protein>
    <submittedName>
        <fullName evidence="9">Beta-barrel assembly-enhancing protease</fullName>
        <ecNumber evidence="9">3.4.-.-</ecNumber>
    </submittedName>
</protein>
<evidence type="ECO:0000259" key="8">
    <source>
        <dbReference type="Pfam" id="PF13240"/>
    </source>
</evidence>
<keyword evidence="3 6" id="KW-0378">Hydrolase</keyword>
<dbReference type="PANTHER" id="PTHR22726">
    <property type="entry name" value="METALLOENDOPEPTIDASE OMA1"/>
    <property type="match status" value="1"/>
</dbReference>
<dbReference type="GO" id="GO:0004222">
    <property type="term" value="F:metalloendopeptidase activity"/>
    <property type="evidence" value="ECO:0007669"/>
    <property type="project" value="InterPro"/>
</dbReference>
<organism evidence="9 10">
    <name type="scientific">Methanobrevibacter cuticularis</name>
    <dbReference type="NCBI Taxonomy" id="47311"/>
    <lineage>
        <taxon>Archaea</taxon>
        <taxon>Methanobacteriati</taxon>
        <taxon>Methanobacteriota</taxon>
        <taxon>Methanomada group</taxon>
        <taxon>Methanobacteria</taxon>
        <taxon>Methanobacteriales</taxon>
        <taxon>Methanobacteriaceae</taxon>
        <taxon>Methanobrevibacter</taxon>
    </lineage>
</organism>
<dbReference type="AlphaFoldDB" id="A0A166DMT4"/>
<dbReference type="Gene3D" id="3.30.2010.10">
    <property type="entry name" value="Metalloproteases ('zincins'), catalytic domain"/>
    <property type="match status" value="1"/>
</dbReference>
<evidence type="ECO:0000256" key="5">
    <source>
        <dbReference type="ARBA" id="ARBA00023049"/>
    </source>
</evidence>
<dbReference type="CDD" id="cd07331">
    <property type="entry name" value="M48C_Oma1_like"/>
    <property type="match status" value="1"/>
</dbReference>
<proteinExistence type="inferred from homology"/>
<dbReference type="InterPro" id="IPR001915">
    <property type="entry name" value="Peptidase_M48"/>
</dbReference>
<comment type="cofactor">
    <cofactor evidence="6">
        <name>Zn(2+)</name>
        <dbReference type="ChEBI" id="CHEBI:29105"/>
    </cofactor>
    <text evidence="6">Binds 1 zinc ion per subunit.</text>
</comment>
<keyword evidence="4 6" id="KW-0862">Zinc</keyword>
<evidence type="ECO:0000313" key="10">
    <source>
        <dbReference type="Proteomes" id="UP000077275"/>
    </source>
</evidence>
<evidence type="ECO:0000313" key="9">
    <source>
        <dbReference type="EMBL" id="KZX15768.1"/>
    </source>
</evidence>
<name>A0A166DMT4_9EURY</name>
<dbReference type="GO" id="GO:0046872">
    <property type="term" value="F:metal ion binding"/>
    <property type="evidence" value="ECO:0007669"/>
    <property type="project" value="UniProtKB-KW"/>
</dbReference>
<dbReference type="Pfam" id="PF01435">
    <property type="entry name" value="Peptidase_M48"/>
    <property type="match status" value="1"/>
</dbReference>
<keyword evidence="5 6" id="KW-0482">Metalloprotease</keyword>
<sequence>MRVLCIKKNDRSSINPFTGKKHFDILNDDKFLNQCYNEYYQITNQHELLDEHTDGKLVAKISLNLINAVENYLLEINRSDYTNNYYDWEFHLVSNDTPNAFCIPGGKILVYSGILSIANNEKSLAFILAHEMAHALLDHGRTQVSAQTAKNTATTTARLGSIGLDLLGFSEIASVVRTATNVSDIGSEYFLMKPWGRNQEMEADKLGMMIVKLAGYDISEIPNFWQKMSEINSNKHDFFSTHPSDKKRIDQMNKIVLELSNQKISNGSPILSENHNQKNSGIISALSEVSNQKISNNIPSFTQISKNNVKNMNLKAQSLIKNDVVSNKNPNFCGNCGNPLSANVKFCGKCGNKIKNNF</sequence>
<evidence type="ECO:0000256" key="3">
    <source>
        <dbReference type="ARBA" id="ARBA00022801"/>
    </source>
</evidence>
<dbReference type="InterPro" id="IPR051156">
    <property type="entry name" value="Mito/Outer_Membr_Metalloprot"/>
</dbReference>
<evidence type="ECO:0000256" key="1">
    <source>
        <dbReference type="ARBA" id="ARBA00022670"/>
    </source>
</evidence>
<keyword evidence="2" id="KW-0479">Metal-binding</keyword>
<dbReference type="GO" id="GO:0016020">
    <property type="term" value="C:membrane"/>
    <property type="evidence" value="ECO:0007669"/>
    <property type="project" value="TreeGrafter"/>
</dbReference>
<dbReference type="Proteomes" id="UP000077275">
    <property type="component" value="Unassembled WGS sequence"/>
</dbReference>
<keyword evidence="1 6" id="KW-0645">Protease</keyword>
<dbReference type="InterPro" id="IPR026870">
    <property type="entry name" value="Zinc_ribbon_dom"/>
</dbReference>
<accession>A0A166DMT4</accession>
<evidence type="ECO:0000256" key="4">
    <source>
        <dbReference type="ARBA" id="ARBA00022833"/>
    </source>
</evidence>
<comment type="similarity">
    <text evidence="6">Belongs to the peptidase M48 family.</text>
</comment>
<comment type="caution">
    <text evidence="9">The sequence shown here is derived from an EMBL/GenBank/DDBJ whole genome shotgun (WGS) entry which is preliminary data.</text>
</comment>
<dbReference type="PATRIC" id="fig|47311.3.peg.1393"/>
<gene>
    <name evidence="9" type="primary">bepA</name>
    <name evidence="9" type="ORF">MBCUT_12710</name>
</gene>
<evidence type="ECO:0000256" key="6">
    <source>
        <dbReference type="RuleBase" id="RU003983"/>
    </source>
</evidence>
<dbReference type="EMBL" id="LWMW01000108">
    <property type="protein sequence ID" value="KZX15768.1"/>
    <property type="molecule type" value="Genomic_DNA"/>
</dbReference>
<keyword evidence="10" id="KW-1185">Reference proteome</keyword>
<evidence type="ECO:0000256" key="2">
    <source>
        <dbReference type="ARBA" id="ARBA00022723"/>
    </source>
</evidence>
<dbReference type="GO" id="GO:0051603">
    <property type="term" value="P:proteolysis involved in protein catabolic process"/>
    <property type="evidence" value="ECO:0007669"/>
    <property type="project" value="TreeGrafter"/>
</dbReference>
<feature type="domain" description="Peptidase M48" evidence="7">
    <location>
        <begin position="85"/>
        <end position="254"/>
    </location>
</feature>
<reference evidence="9 10" key="1">
    <citation type="submission" date="2016-04" db="EMBL/GenBank/DDBJ databases">
        <title>Genome sequence of Methanobrevibacter cuticularis DSM 11139.</title>
        <authorList>
            <person name="Poehlein A."/>
            <person name="Seedorf H."/>
            <person name="Daniel R."/>
        </authorList>
    </citation>
    <scope>NUCLEOTIDE SEQUENCE [LARGE SCALE GENOMIC DNA]</scope>
    <source>
        <strain evidence="9 10">DSM 11139</strain>
    </source>
</reference>
<feature type="domain" description="Zinc-ribbon" evidence="8">
    <location>
        <begin position="332"/>
        <end position="353"/>
    </location>
</feature>
<dbReference type="EC" id="3.4.-.-" evidence="9"/>
<dbReference type="PANTHER" id="PTHR22726:SF1">
    <property type="entry name" value="METALLOENDOPEPTIDASE OMA1, MITOCHONDRIAL"/>
    <property type="match status" value="1"/>
</dbReference>
<dbReference type="Pfam" id="PF13240">
    <property type="entry name" value="Zn_Ribbon_1"/>
    <property type="match status" value="1"/>
</dbReference>